<dbReference type="GO" id="GO:0003677">
    <property type="term" value="F:DNA binding"/>
    <property type="evidence" value="ECO:0007669"/>
    <property type="project" value="UniProtKB-KW"/>
</dbReference>
<dbReference type="PANTHER" id="PTHR42756">
    <property type="entry name" value="TRANSCRIPTIONAL REGULATOR, MARR"/>
    <property type="match status" value="1"/>
</dbReference>
<keyword evidence="3" id="KW-0804">Transcription</keyword>
<evidence type="ECO:0000259" key="4">
    <source>
        <dbReference type="PROSITE" id="PS50995"/>
    </source>
</evidence>
<gene>
    <name evidence="5" type="ORF">MSL71_4100</name>
</gene>
<evidence type="ECO:0000256" key="2">
    <source>
        <dbReference type="ARBA" id="ARBA00023125"/>
    </source>
</evidence>
<dbReference type="PROSITE" id="PS50995">
    <property type="entry name" value="HTH_MARR_2"/>
    <property type="match status" value="1"/>
</dbReference>
<dbReference type="EMBL" id="CAADHO010000001">
    <property type="protein sequence ID" value="VFQ42789.1"/>
    <property type="molecule type" value="Genomic_DNA"/>
</dbReference>
<keyword evidence="2" id="KW-0238">DNA-binding</keyword>
<evidence type="ECO:0000313" key="5">
    <source>
        <dbReference type="EMBL" id="VFQ42789.1"/>
    </source>
</evidence>
<evidence type="ECO:0000256" key="1">
    <source>
        <dbReference type="ARBA" id="ARBA00023015"/>
    </source>
</evidence>
<sequence>MTAEITYNECIVFLLAKANQKAQRNLKKRMKPYGLTTVQGLVLGAIYENNGLTASEIGQRLVLDNATVSGVLDRLIDGGWITKKSDENDRRVQRILLTEQANSSIVNDLFKVRADANEETLAHLSLEERVLLKRLLRDLE</sequence>
<dbReference type="PRINTS" id="PR00598">
    <property type="entry name" value="HTHMARR"/>
</dbReference>
<dbReference type="GO" id="GO:0003700">
    <property type="term" value="F:DNA-binding transcription factor activity"/>
    <property type="evidence" value="ECO:0007669"/>
    <property type="project" value="InterPro"/>
</dbReference>
<dbReference type="PANTHER" id="PTHR42756:SF1">
    <property type="entry name" value="TRANSCRIPTIONAL REPRESSOR OF EMRAB OPERON"/>
    <property type="match status" value="1"/>
</dbReference>
<dbReference type="InterPro" id="IPR023187">
    <property type="entry name" value="Tscrpt_reg_MarR-type_CS"/>
</dbReference>
<dbReference type="SMART" id="SM00347">
    <property type="entry name" value="HTH_MARR"/>
    <property type="match status" value="1"/>
</dbReference>
<protein>
    <submittedName>
        <fullName evidence="5">Marr family</fullName>
    </submittedName>
</protein>
<feature type="domain" description="HTH marR-type" evidence="4">
    <location>
        <begin position="8"/>
        <end position="140"/>
    </location>
</feature>
<dbReference type="InterPro" id="IPR036390">
    <property type="entry name" value="WH_DNA-bd_sf"/>
</dbReference>
<accession>A0A4U8YIK7</accession>
<dbReference type="InterPro" id="IPR036388">
    <property type="entry name" value="WH-like_DNA-bd_sf"/>
</dbReference>
<dbReference type="AlphaFoldDB" id="A0A4U8YIK7"/>
<evidence type="ECO:0000256" key="3">
    <source>
        <dbReference type="ARBA" id="ARBA00023163"/>
    </source>
</evidence>
<keyword evidence="6" id="KW-1185">Reference proteome</keyword>
<organism evidence="5 6">
    <name type="scientific">Desulfoluna butyratoxydans</name>
    <dbReference type="NCBI Taxonomy" id="231438"/>
    <lineage>
        <taxon>Bacteria</taxon>
        <taxon>Pseudomonadati</taxon>
        <taxon>Thermodesulfobacteriota</taxon>
        <taxon>Desulfobacteria</taxon>
        <taxon>Desulfobacterales</taxon>
        <taxon>Desulfolunaceae</taxon>
        <taxon>Desulfoluna</taxon>
    </lineage>
</organism>
<dbReference type="Pfam" id="PF12802">
    <property type="entry name" value="MarR_2"/>
    <property type="match status" value="1"/>
</dbReference>
<dbReference type="SUPFAM" id="SSF46785">
    <property type="entry name" value="Winged helix' DNA-binding domain"/>
    <property type="match status" value="1"/>
</dbReference>
<reference evidence="5 6" key="1">
    <citation type="submission" date="2019-03" db="EMBL/GenBank/DDBJ databases">
        <authorList>
            <person name="Nijsse B."/>
        </authorList>
    </citation>
    <scope>NUCLEOTIDE SEQUENCE [LARGE SCALE GENOMIC DNA]</scope>
    <source>
        <strain evidence="5">Desulfoluna butyratoxydans MSL71</strain>
    </source>
</reference>
<dbReference type="Gene3D" id="1.10.10.10">
    <property type="entry name" value="Winged helix-like DNA-binding domain superfamily/Winged helix DNA-binding domain"/>
    <property type="match status" value="1"/>
</dbReference>
<dbReference type="Proteomes" id="UP000507962">
    <property type="component" value="Unassembled WGS sequence"/>
</dbReference>
<dbReference type="InterPro" id="IPR000835">
    <property type="entry name" value="HTH_MarR-typ"/>
</dbReference>
<evidence type="ECO:0000313" key="6">
    <source>
        <dbReference type="Proteomes" id="UP000507962"/>
    </source>
</evidence>
<dbReference type="RefSeq" id="WP_180137000.1">
    <property type="nucleotide sequence ID" value="NZ_CAADHO010000001.1"/>
</dbReference>
<proteinExistence type="predicted"/>
<name>A0A4U8YIK7_9BACT</name>
<keyword evidence="1" id="KW-0805">Transcription regulation</keyword>
<dbReference type="PROSITE" id="PS01117">
    <property type="entry name" value="HTH_MARR_1"/>
    <property type="match status" value="1"/>
</dbReference>